<keyword evidence="2" id="KW-1185">Reference proteome</keyword>
<protein>
    <submittedName>
        <fullName evidence="1">9409_t:CDS:1</fullName>
    </submittedName>
</protein>
<organism evidence="1 2">
    <name type="scientific">Racocetra persica</name>
    <dbReference type="NCBI Taxonomy" id="160502"/>
    <lineage>
        <taxon>Eukaryota</taxon>
        <taxon>Fungi</taxon>
        <taxon>Fungi incertae sedis</taxon>
        <taxon>Mucoromycota</taxon>
        <taxon>Glomeromycotina</taxon>
        <taxon>Glomeromycetes</taxon>
        <taxon>Diversisporales</taxon>
        <taxon>Gigasporaceae</taxon>
        <taxon>Racocetra</taxon>
    </lineage>
</organism>
<name>A0ACA9QNR2_9GLOM</name>
<gene>
    <name evidence="1" type="ORF">RPERSI_LOCUS14446</name>
</gene>
<accession>A0ACA9QNR2</accession>
<dbReference type="Proteomes" id="UP000789920">
    <property type="component" value="Unassembled WGS sequence"/>
</dbReference>
<evidence type="ECO:0000313" key="2">
    <source>
        <dbReference type="Proteomes" id="UP000789920"/>
    </source>
</evidence>
<sequence>MSTTDLTNDPSATMSYKSFFSYKNDNINIIYADNNIQIRIERVTSDVASVNTTNNQNESIHNNSFYITWVPNYILFHNGAKIFRLKNQKQQAIKGAIDLETDVIQQ</sequence>
<evidence type="ECO:0000313" key="1">
    <source>
        <dbReference type="EMBL" id="CAG8753551.1"/>
    </source>
</evidence>
<dbReference type="EMBL" id="CAJVQC010033276">
    <property type="protein sequence ID" value="CAG8753551.1"/>
    <property type="molecule type" value="Genomic_DNA"/>
</dbReference>
<reference evidence="1" key="1">
    <citation type="submission" date="2021-06" db="EMBL/GenBank/DDBJ databases">
        <authorList>
            <person name="Kallberg Y."/>
            <person name="Tangrot J."/>
            <person name="Rosling A."/>
        </authorList>
    </citation>
    <scope>NUCLEOTIDE SEQUENCE</scope>
    <source>
        <strain evidence="1">MA461A</strain>
    </source>
</reference>
<proteinExistence type="predicted"/>
<comment type="caution">
    <text evidence="1">The sequence shown here is derived from an EMBL/GenBank/DDBJ whole genome shotgun (WGS) entry which is preliminary data.</text>
</comment>